<evidence type="ECO:0000259" key="4">
    <source>
        <dbReference type="SMART" id="SM00062"/>
    </source>
</evidence>
<keyword evidence="2 3" id="KW-0732">Signal</keyword>
<evidence type="ECO:0000256" key="1">
    <source>
        <dbReference type="ARBA" id="ARBA00004418"/>
    </source>
</evidence>
<dbReference type="SMART" id="SM00062">
    <property type="entry name" value="PBPb"/>
    <property type="match status" value="1"/>
</dbReference>
<evidence type="ECO:0000313" key="6">
    <source>
        <dbReference type="Proteomes" id="UP000192140"/>
    </source>
</evidence>
<dbReference type="SUPFAM" id="SSF53850">
    <property type="entry name" value="Periplasmic binding protein-like II"/>
    <property type="match status" value="1"/>
</dbReference>
<comment type="caution">
    <text evidence="5">The sequence shown here is derived from an EMBL/GenBank/DDBJ whole genome shotgun (WGS) entry which is preliminary data.</text>
</comment>
<gene>
    <name evidence="5" type="ORF">AGR7A_pAt30116</name>
</gene>
<sequence>MGYLNFTDMRSMLTACMIAGTAVMCGLVSVANADTLEDIKRRGKIIVATQAASPFFAVMDSAGKFKGSDIDVAEAYAKSLGVEIEFIPTTNDSRIAALKTGKVDVIFGALTMTKERAKAVQYSKPYEPNFNVVIGPPGKEMPDLASIKSIGFSKGSTMDTLISAQAPKSVTIRRFDDESSTAQAFLSGQIEAAGGSSPLIDAMNKVRPGSAERKFVVATLWIGAGMRHGEKALNESINAFIDKAYADGTLAAIYKKWSGVDMGELATSVEGVPFTVEEAN</sequence>
<dbReference type="Pfam" id="PF00497">
    <property type="entry name" value="SBP_bac_3"/>
    <property type="match status" value="1"/>
</dbReference>
<evidence type="ECO:0000256" key="2">
    <source>
        <dbReference type="ARBA" id="ARBA00022729"/>
    </source>
</evidence>
<feature type="signal peptide" evidence="3">
    <location>
        <begin position="1"/>
        <end position="33"/>
    </location>
</feature>
<name>A0A1S7UCF9_9HYPH</name>
<dbReference type="GO" id="GO:0042597">
    <property type="term" value="C:periplasmic space"/>
    <property type="evidence" value="ECO:0007669"/>
    <property type="project" value="UniProtKB-SubCell"/>
</dbReference>
<dbReference type="EMBL" id="FCNP01000050">
    <property type="protein sequence ID" value="CVI64068.1"/>
    <property type="molecule type" value="Genomic_DNA"/>
</dbReference>
<dbReference type="Proteomes" id="UP000192140">
    <property type="component" value="Unassembled WGS sequence"/>
</dbReference>
<dbReference type="AlphaFoldDB" id="A0A1S7UCF9"/>
<dbReference type="Gene3D" id="3.40.190.10">
    <property type="entry name" value="Periplasmic binding protein-like II"/>
    <property type="match status" value="2"/>
</dbReference>
<organism evidence="5 6">
    <name type="scientific">Agrobacterium deltaense NCPPB 1641</name>
    <dbReference type="NCBI Taxonomy" id="1183425"/>
    <lineage>
        <taxon>Bacteria</taxon>
        <taxon>Pseudomonadati</taxon>
        <taxon>Pseudomonadota</taxon>
        <taxon>Alphaproteobacteria</taxon>
        <taxon>Hyphomicrobiales</taxon>
        <taxon>Rhizobiaceae</taxon>
        <taxon>Rhizobium/Agrobacterium group</taxon>
        <taxon>Agrobacterium</taxon>
    </lineage>
</organism>
<protein>
    <submittedName>
        <fullName evidence="5">Periplasmic component of amino acid ABC-type transporter/signal transduction system</fullName>
    </submittedName>
</protein>
<dbReference type="PANTHER" id="PTHR35936">
    <property type="entry name" value="MEMBRANE-BOUND LYTIC MUREIN TRANSGLYCOSYLASE F"/>
    <property type="match status" value="1"/>
</dbReference>
<evidence type="ECO:0000256" key="3">
    <source>
        <dbReference type="SAM" id="SignalP"/>
    </source>
</evidence>
<keyword evidence="6" id="KW-1185">Reference proteome</keyword>
<dbReference type="RefSeq" id="WP_080855348.1">
    <property type="nucleotide sequence ID" value="NZ_LT009777.1"/>
</dbReference>
<feature type="domain" description="Solute-binding protein family 3/N-terminal" evidence="4">
    <location>
        <begin position="44"/>
        <end position="261"/>
    </location>
</feature>
<evidence type="ECO:0000313" key="5">
    <source>
        <dbReference type="EMBL" id="CVI64068.1"/>
    </source>
</evidence>
<feature type="chain" id="PRO_5012933054" evidence="3">
    <location>
        <begin position="34"/>
        <end position="280"/>
    </location>
</feature>
<dbReference type="InterPro" id="IPR001638">
    <property type="entry name" value="Solute-binding_3/MltF_N"/>
</dbReference>
<reference evidence="5" key="1">
    <citation type="submission" date="2016-01" db="EMBL/GenBank/DDBJ databases">
        <authorList>
            <person name="Regsiter A."/>
            <person name="william w."/>
        </authorList>
    </citation>
    <scope>NUCLEOTIDE SEQUENCE</scope>
    <source>
        <strain evidence="5">NCPPB 1641</strain>
    </source>
</reference>
<comment type="subcellular location">
    <subcellularLocation>
        <location evidence="1">Periplasm</location>
    </subcellularLocation>
</comment>
<proteinExistence type="predicted"/>
<dbReference type="PANTHER" id="PTHR35936:SF17">
    <property type="entry name" value="ARGININE-BINDING EXTRACELLULAR PROTEIN ARTP"/>
    <property type="match status" value="1"/>
</dbReference>
<accession>A0A1S7UCF9</accession>